<evidence type="ECO:0000256" key="2">
    <source>
        <dbReference type="ARBA" id="ARBA00022771"/>
    </source>
</evidence>
<evidence type="ECO:0000313" key="7">
    <source>
        <dbReference type="Proteomes" id="UP000827721"/>
    </source>
</evidence>
<dbReference type="PROSITE" id="PS50808">
    <property type="entry name" value="ZF_BED"/>
    <property type="match status" value="1"/>
</dbReference>
<dbReference type="InterPro" id="IPR012337">
    <property type="entry name" value="RNaseH-like_sf"/>
</dbReference>
<dbReference type="EMBL" id="JAFEMO010000004">
    <property type="protein sequence ID" value="KAH7571463.1"/>
    <property type="molecule type" value="Genomic_DNA"/>
</dbReference>
<reference evidence="6 7" key="1">
    <citation type="submission" date="2021-02" db="EMBL/GenBank/DDBJ databases">
        <title>Plant Genome Project.</title>
        <authorList>
            <person name="Zhang R.-G."/>
        </authorList>
    </citation>
    <scope>NUCLEOTIDE SEQUENCE [LARGE SCALE GENOMIC DNA]</scope>
    <source>
        <tissue evidence="6">Leaves</tissue>
    </source>
</reference>
<evidence type="ECO:0000256" key="3">
    <source>
        <dbReference type="ARBA" id="ARBA00022833"/>
    </source>
</evidence>
<dbReference type="PANTHER" id="PTHR32166">
    <property type="entry name" value="OSJNBA0013A04.12 PROTEIN"/>
    <property type="match status" value="1"/>
</dbReference>
<keyword evidence="7" id="KW-1185">Reference proteome</keyword>
<evidence type="ECO:0000256" key="1">
    <source>
        <dbReference type="ARBA" id="ARBA00022723"/>
    </source>
</evidence>
<evidence type="ECO:0000259" key="5">
    <source>
        <dbReference type="PROSITE" id="PS50808"/>
    </source>
</evidence>
<evidence type="ECO:0000313" key="6">
    <source>
        <dbReference type="EMBL" id="KAH7571463.1"/>
    </source>
</evidence>
<gene>
    <name evidence="6" type="ORF">JRO89_XS04G0057000</name>
</gene>
<proteinExistence type="predicted"/>
<comment type="caution">
    <text evidence="6">The sequence shown here is derived from an EMBL/GenBank/DDBJ whole genome shotgun (WGS) entry which is preliminary data.</text>
</comment>
<dbReference type="PANTHER" id="PTHR32166:SF81">
    <property type="entry name" value="OS06G0658400 PROTEIN"/>
    <property type="match status" value="1"/>
</dbReference>
<name>A0ABQ8I4J7_9ROSI</name>
<dbReference type="Proteomes" id="UP000827721">
    <property type="component" value="Unassembled WGS sequence"/>
</dbReference>
<keyword evidence="2 4" id="KW-0863">Zinc-finger</keyword>
<dbReference type="InterPro" id="IPR007021">
    <property type="entry name" value="DUF659"/>
</dbReference>
<protein>
    <recommendedName>
        <fullName evidence="5">BED-type domain-containing protein</fullName>
    </recommendedName>
</protein>
<dbReference type="InterPro" id="IPR003656">
    <property type="entry name" value="Znf_BED"/>
</dbReference>
<keyword evidence="3" id="KW-0862">Zinc</keyword>
<feature type="domain" description="BED-type" evidence="5">
    <location>
        <begin position="20"/>
        <end position="82"/>
    </location>
</feature>
<evidence type="ECO:0000256" key="4">
    <source>
        <dbReference type="PROSITE-ProRule" id="PRU00027"/>
    </source>
</evidence>
<keyword evidence="1" id="KW-0479">Metal-binding</keyword>
<dbReference type="Pfam" id="PF04937">
    <property type="entry name" value="DUF659"/>
    <property type="match status" value="1"/>
</dbReference>
<organism evidence="6 7">
    <name type="scientific">Xanthoceras sorbifolium</name>
    <dbReference type="NCBI Taxonomy" id="99658"/>
    <lineage>
        <taxon>Eukaryota</taxon>
        <taxon>Viridiplantae</taxon>
        <taxon>Streptophyta</taxon>
        <taxon>Embryophyta</taxon>
        <taxon>Tracheophyta</taxon>
        <taxon>Spermatophyta</taxon>
        <taxon>Magnoliopsida</taxon>
        <taxon>eudicotyledons</taxon>
        <taxon>Gunneridae</taxon>
        <taxon>Pentapetalae</taxon>
        <taxon>rosids</taxon>
        <taxon>malvids</taxon>
        <taxon>Sapindales</taxon>
        <taxon>Sapindaceae</taxon>
        <taxon>Xanthoceroideae</taxon>
        <taxon>Xanthoceras</taxon>
    </lineage>
</organism>
<accession>A0ABQ8I4J7</accession>
<dbReference type="SUPFAM" id="SSF53098">
    <property type="entry name" value="Ribonuclease H-like"/>
    <property type="match status" value="1"/>
</dbReference>
<sequence>MNDSAGNASSNPSASQLNVRDQAPLWQYVTKVDKVGTGGGNISFQCNFCHQVYRGSYSRVKCHLLKTKGGGIASCSKVTSATLFELNQVVEEAVLRLKQSLPRQVPLPSANTMASGSLSKTCSTGASGLSFHFARNPHYVRAFTKAYNNTIAGYVPPGYNALRTTLLQKENTNIERILRPIKSSWKDRGVSLCSDGWSDSQRKPLINIMAVCESGPMFLRAVNCEGEYKDKYFIANLLIESLREIGPQNVMQVITYNAAACKAAELLVEAKFQHIFWTLCVVHTLNLALKNICSPSSHPRYDDVMEQCGWISKITSDAMFIKKFIMNHSMRLAMFNDHSKLKLLSIAETHFASAIIMLKRFKQIKQSLEHMVISERWDMYKEDDTEKARAVKEKILDEYFWIDMYYIINFTTSIYEMIRMANMDIPCLHLVYEWWDSMIEKMKIVIFRKERKQLNEELRFFDVVHGILVERWTKSSTPLYCLAHSLNPRYYHDSWLEECPDRVPPHKDTEITRERKKCLERYFSNPEERRKIYGEFASFSGAIEDFAGANSMEDRGFMSPMKWWLFHGASTPTLQSIALKLLGFIFMLRSPTYNEGPSQQWDVGGDGFDSINMENSGILEIADLSLDEPDLEDALFNSTASGSIIVDK</sequence>